<sequence>MNFVARLGPSKPKGSKEHLHIYGGEEKNDLLPATNQHFLSNLAREPDLKQTPIWKTHERFSRKRLGKQERRWFTIRFISFGQNPEALERLQHLDNNLRGLDEDVVDAKPWHVLDVEKIILGSIKDDADAADGLSPISSPTAAESLNRKPTKRISQFLNQR</sequence>
<evidence type="ECO:0000313" key="2">
    <source>
        <dbReference type="Proteomes" id="UP000078559"/>
    </source>
</evidence>
<reference evidence="1" key="1">
    <citation type="submission" date="2014-12" db="EMBL/GenBank/DDBJ databases">
        <title>Genome Sequence of Valsa Canker Pathogens Uncovers a Specific Adaption of Colonization on Woody Bark.</title>
        <authorList>
            <person name="Yin Z."/>
            <person name="Liu H."/>
            <person name="Gao X."/>
            <person name="Li Z."/>
            <person name="Song N."/>
            <person name="Ke X."/>
            <person name="Dai Q."/>
            <person name="Wu Y."/>
            <person name="Sun Y."/>
            <person name="Xu J.-R."/>
            <person name="Kang Z.K."/>
            <person name="Wang L."/>
            <person name="Huang L."/>
        </authorList>
    </citation>
    <scope>NUCLEOTIDE SEQUENCE [LARGE SCALE GENOMIC DNA]</scope>
    <source>
        <strain evidence="1">03-8</strain>
    </source>
</reference>
<organism evidence="1 2">
    <name type="scientific">Cytospora mali</name>
    <name type="common">Apple Valsa canker fungus</name>
    <name type="synonym">Valsa mali</name>
    <dbReference type="NCBI Taxonomy" id="578113"/>
    <lineage>
        <taxon>Eukaryota</taxon>
        <taxon>Fungi</taxon>
        <taxon>Dikarya</taxon>
        <taxon>Ascomycota</taxon>
        <taxon>Pezizomycotina</taxon>
        <taxon>Sordariomycetes</taxon>
        <taxon>Sordariomycetidae</taxon>
        <taxon>Diaporthales</taxon>
        <taxon>Cytosporaceae</taxon>
        <taxon>Cytospora</taxon>
    </lineage>
</organism>
<name>A0A194W2E1_CYTMA</name>
<evidence type="ECO:0000313" key="1">
    <source>
        <dbReference type="EMBL" id="KUI70205.1"/>
    </source>
</evidence>
<dbReference type="Proteomes" id="UP000078559">
    <property type="component" value="Chromosome 6"/>
</dbReference>
<dbReference type="AlphaFoldDB" id="A0A194W2E1"/>
<dbReference type="EMBL" id="CM003103">
    <property type="protein sequence ID" value="KUI70205.1"/>
    <property type="molecule type" value="Genomic_DNA"/>
</dbReference>
<gene>
    <name evidence="1" type="ORF">VM1G_06110</name>
</gene>
<accession>A0A194W2E1</accession>
<keyword evidence="2" id="KW-1185">Reference proteome</keyword>
<protein>
    <submittedName>
        <fullName evidence="1">Uncharacterized protein</fullName>
    </submittedName>
</protein>
<proteinExistence type="predicted"/>